<dbReference type="OrthoDB" id="8591320at2"/>
<dbReference type="SUPFAM" id="SSF48452">
    <property type="entry name" value="TPR-like"/>
    <property type="match status" value="1"/>
</dbReference>
<dbReference type="InterPro" id="IPR016379">
    <property type="entry name" value="T3SS_Ca_resp_chp_LcrH/SycD_sub"/>
</dbReference>
<dbReference type="Gene3D" id="1.25.40.10">
    <property type="entry name" value="Tetratricopeptide repeat domain"/>
    <property type="match status" value="1"/>
</dbReference>
<dbReference type="Proteomes" id="UP000295611">
    <property type="component" value="Unassembled WGS sequence"/>
</dbReference>
<dbReference type="RefSeq" id="WP_133681852.1">
    <property type="nucleotide sequence ID" value="NZ_SNZP01000010.1"/>
</dbReference>
<accession>A0A4R7B153</accession>
<reference evidence="1 2" key="1">
    <citation type="submission" date="2019-03" db="EMBL/GenBank/DDBJ databases">
        <title>Genomic Encyclopedia of Type Strains, Phase III (KMG-III): the genomes of soil and plant-associated and newly described type strains.</title>
        <authorList>
            <person name="Whitman W."/>
        </authorList>
    </citation>
    <scope>NUCLEOTIDE SEQUENCE [LARGE SCALE GENOMIC DNA]</scope>
    <source>
        <strain evidence="1 2">CECT 8976</strain>
    </source>
</reference>
<sequence>MRTTATLAEYLHQGVTLQALLDIDPADLDTVYASACQLFERQDFAGAKKPLVLLTRLSHWQFDYWLALGLTCQRLGEHEEAIHSFSQSAKLCMEDPRSAYFAGLSLHVLKQHASARLAFDTVLALCASKPQHQALKQKARQMLDLCREECP</sequence>
<dbReference type="PIRSF" id="PIRSF003165">
    <property type="entry name" value="Chaperone_SicA"/>
    <property type="match status" value="1"/>
</dbReference>
<evidence type="ECO:0000313" key="1">
    <source>
        <dbReference type="EMBL" id="TDR76639.1"/>
    </source>
</evidence>
<proteinExistence type="predicted"/>
<dbReference type="InterPro" id="IPR005415">
    <property type="entry name" value="T3SS_Ca_resp_chp_LcrH/SycD"/>
</dbReference>
<organism evidence="1 2">
    <name type="scientific">Paludibacterium purpuratum</name>
    <dbReference type="NCBI Taxonomy" id="1144873"/>
    <lineage>
        <taxon>Bacteria</taxon>
        <taxon>Pseudomonadati</taxon>
        <taxon>Pseudomonadota</taxon>
        <taxon>Betaproteobacteria</taxon>
        <taxon>Neisseriales</taxon>
        <taxon>Chromobacteriaceae</taxon>
        <taxon>Paludibacterium</taxon>
    </lineage>
</organism>
<dbReference type="AlphaFoldDB" id="A0A4R7B153"/>
<dbReference type="EMBL" id="SNZP01000010">
    <property type="protein sequence ID" value="TDR76639.1"/>
    <property type="molecule type" value="Genomic_DNA"/>
</dbReference>
<protein>
    <submittedName>
        <fullName evidence="1">Secretion system chaperone SscA</fullName>
    </submittedName>
</protein>
<gene>
    <name evidence="1" type="ORF">DFP86_11065</name>
</gene>
<comment type="caution">
    <text evidence="1">The sequence shown here is derived from an EMBL/GenBank/DDBJ whole genome shotgun (WGS) entry which is preliminary data.</text>
</comment>
<dbReference type="InterPro" id="IPR011990">
    <property type="entry name" value="TPR-like_helical_dom_sf"/>
</dbReference>
<dbReference type="NCBIfam" id="TIGR02552">
    <property type="entry name" value="LcrH_SycD"/>
    <property type="match status" value="1"/>
</dbReference>
<evidence type="ECO:0000313" key="2">
    <source>
        <dbReference type="Proteomes" id="UP000295611"/>
    </source>
</evidence>
<name>A0A4R7B153_9NEIS</name>
<keyword evidence="2" id="KW-1185">Reference proteome</keyword>